<keyword evidence="3" id="KW-0238">DNA-binding</keyword>
<dbReference type="PRINTS" id="PR00039">
    <property type="entry name" value="HTHLYSR"/>
</dbReference>
<dbReference type="GO" id="GO:0032993">
    <property type="term" value="C:protein-DNA complex"/>
    <property type="evidence" value="ECO:0007669"/>
    <property type="project" value="TreeGrafter"/>
</dbReference>
<dbReference type="Proteomes" id="UP000054770">
    <property type="component" value="Unassembled WGS sequence"/>
</dbReference>
<reference evidence="6" key="1">
    <citation type="submission" date="2016-01" db="EMBL/GenBank/DDBJ databases">
        <authorList>
            <person name="Peeters C."/>
        </authorList>
    </citation>
    <scope>NUCLEOTIDE SEQUENCE [LARGE SCALE GENOMIC DNA]</scope>
    <source>
        <strain evidence="6">LMG 22940</strain>
    </source>
</reference>
<gene>
    <name evidence="6" type="ORF">AWB68_06929</name>
</gene>
<dbReference type="GO" id="GO:0003700">
    <property type="term" value="F:DNA-binding transcription factor activity"/>
    <property type="evidence" value="ECO:0007669"/>
    <property type="project" value="InterPro"/>
</dbReference>
<evidence type="ECO:0000259" key="5">
    <source>
        <dbReference type="PROSITE" id="PS50931"/>
    </source>
</evidence>
<comment type="similarity">
    <text evidence="1">Belongs to the LysR transcriptional regulatory family.</text>
</comment>
<dbReference type="SUPFAM" id="SSF46785">
    <property type="entry name" value="Winged helix' DNA-binding domain"/>
    <property type="match status" value="1"/>
</dbReference>
<keyword evidence="2" id="KW-0805">Transcription regulation</keyword>
<evidence type="ECO:0000256" key="3">
    <source>
        <dbReference type="ARBA" id="ARBA00023125"/>
    </source>
</evidence>
<dbReference type="PROSITE" id="PS50931">
    <property type="entry name" value="HTH_LYSR"/>
    <property type="match status" value="1"/>
</dbReference>
<dbReference type="InterPro" id="IPR036390">
    <property type="entry name" value="WH_DNA-bd_sf"/>
</dbReference>
<keyword evidence="7" id="KW-1185">Reference proteome</keyword>
<dbReference type="FunFam" id="1.10.10.10:FF:000001">
    <property type="entry name" value="LysR family transcriptional regulator"/>
    <property type="match status" value="1"/>
</dbReference>
<evidence type="ECO:0000256" key="4">
    <source>
        <dbReference type="ARBA" id="ARBA00023163"/>
    </source>
</evidence>
<accession>A0A158KRW8</accession>
<dbReference type="EMBL" id="FCON02000139">
    <property type="protein sequence ID" value="SAL83489.1"/>
    <property type="molecule type" value="Genomic_DNA"/>
</dbReference>
<dbReference type="PANTHER" id="PTHR30346:SF0">
    <property type="entry name" value="HCA OPERON TRANSCRIPTIONAL ACTIVATOR HCAR"/>
    <property type="match status" value="1"/>
</dbReference>
<evidence type="ECO:0000313" key="6">
    <source>
        <dbReference type="EMBL" id="SAL83489.1"/>
    </source>
</evidence>
<comment type="caution">
    <text evidence="6">The sequence shown here is derived from an EMBL/GenBank/DDBJ whole genome shotgun (WGS) entry which is preliminary data.</text>
</comment>
<dbReference type="InterPro" id="IPR036388">
    <property type="entry name" value="WH-like_DNA-bd_sf"/>
</dbReference>
<dbReference type="GO" id="GO:0003677">
    <property type="term" value="F:DNA binding"/>
    <property type="evidence" value="ECO:0007669"/>
    <property type="project" value="UniProtKB-KW"/>
</dbReference>
<name>A0A158KRW8_9BURK</name>
<dbReference type="Gene3D" id="1.10.10.10">
    <property type="entry name" value="Winged helix-like DNA-binding domain superfamily/Winged helix DNA-binding domain"/>
    <property type="match status" value="1"/>
</dbReference>
<evidence type="ECO:0000256" key="2">
    <source>
        <dbReference type="ARBA" id="ARBA00023015"/>
    </source>
</evidence>
<proteinExistence type="inferred from homology"/>
<sequence length="128" mass="14118">MELRHLRYFVAVAETGSLTIAAEQRLHTSQPSLSRQIRDLEDEVRAELFSRSARGVELTASGKAFLDHARLALAQVDAATEAARRAAQPAKQAFALGFQTGEEITWLPRAMQILRDELPDIDVTVSSS</sequence>
<protein>
    <submittedName>
        <fullName evidence="6">LysR family transcriptional regulator</fullName>
    </submittedName>
</protein>
<feature type="domain" description="HTH lysR-type" evidence="5">
    <location>
        <begin position="1"/>
        <end position="59"/>
    </location>
</feature>
<organism evidence="6 7">
    <name type="scientific">Caballeronia choica</name>
    <dbReference type="NCBI Taxonomy" id="326476"/>
    <lineage>
        <taxon>Bacteria</taxon>
        <taxon>Pseudomonadati</taxon>
        <taxon>Pseudomonadota</taxon>
        <taxon>Betaproteobacteria</taxon>
        <taxon>Burkholderiales</taxon>
        <taxon>Burkholderiaceae</taxon>
        <taxon>Caballeronia</taxon>
    </lineage>
</organism>
<dbReference type="PANTHER" id="PTHR30346">
    <property type="entry name" value="TRANSCRIPTIONAL DUAL REGULATOR HCAR-RELATED"/>
    <property type="match status" value="1"/>
</dbReference>
<evidence type="ECO:0000256" key="1">
    <source>
        <dbReference type="ARBA" id="ARBA00009437"/>
    </source>
</evidence>
<dbReference type="Pfam" id="PF00126">
    <property type="entry name" value="HTH_1"/>
    <property type="match status" value="1"/>
</dbReference>
<keyword evidence="4" id="KW-0804">Transcription</keyword>
<dbReference type="AlphaFoldDB" id="A0A158KRW8"/>
<evidence type="ECO:0000313" key="7">
    <source>
        <dbReference type="Proteomes" id="UP000054770"/>
    </source>
</evidence>
<dbReference type="InterPro" id="IPR000847">
    <property type="entry name" value="LysR_HTH_N"/>
</dbReference>